<feature type="transmembrane region" description="Helical" evidence="3">
    <location>
        <begin position="116"/>
        <end position="133"/>
    </location>
</feature>
<name>A0AAU8D0G2_9HYPH</name>
<dbReference type="EMBL" id="CP159256">
    <property type="protein sequence ID" value="XCG52136.1"/>
    <property type="molecule type" value="Genomic_DNA"/>
</dbReference>
<keyword evidence="3" id="KW-0812">Transmembrane</keyword>
<evidence type="ECO:0000256" key="3">
    <source>
        <dbReference type="SAM" id="Phobius"/>
    </source>
</evidence>
<dbReference type="AlphaFoldDB" id="A0AAU8D0G2"/>
<feature type="transmembrane region" description="Helical" evidence="3">
    <location>
        <begin position="62"/>
        <end position="79"/>
    </location>
</feature>
<evidence type="ECO:0000256" key="1">
    <source>
        <dbReference type="ARBA" id="ARBA00007783"/>
    </source>
</evidence>
<evidence type="ECO:0000256" key="2">
    <source>
        <dbReference type="ARBA" id="ARBA00022448"/>
    </source>
</evidence>
<dbReference type="GO" id="GO:0015920">
    <property type="term" value="P:lipopolysaccharide transport"/>
    <property type="evidence" value="ECO:0007669"/>
    <property type="project" value="TreeGrafter"/>
</dbReference>
<sequence length="261" mass="29247">MELWNRIRPYLSSLVRFFHISYIEAKSEHSGTRLGILWAPLSSLIFSALLALVFRHSATMSVSEYFIYVFTGYVLWNFISDSITGSTDVIQGQLDFAVHNNLSLIGLFGKLLVDRLFEYSMNVAILIVLILLLRPTTISFGLTLFLPFAAIITLTSLGTAYLVNITTVLYPDLKTAVKVGARFMFFASPVFWHADEVASGTRAFLVQYNPVSYYLSLARQVFGVEPLEPSAWAMAVLVSTAICATGFLAYRQSQSFVRNFK</sequence>
<dbReference type="PANTHER" id="PTHR30413">
    <property type="entry name" value="INNER MEMBRANE TRANSPORT PERMEASE"/>
    <property type="match status" value="1"/>
</dbReference>
<feature type="transmembrane region" description="Helical" evidence="3">
    <location>
        <begin position="231"/>
        <end position="250"/>
    </location>
</feature>
<protein>
    <submittedName>
        <fullName evidence="4">ABC transporter</fullName>
    </submittedName>
</protein>
<feature type="transmembrane region" description="Helical" evidence="3">
    <location>
        <begin position="140"/>
        <end position="163"/>
    </location>
</feature>
<keyword evidence="2" id="KW-0813">Transport</keyword>
<keyword evidence="3" id="KW-0472">Membrane</keyword>
<keyword evidence="3" id="KW-1133">Transmembrane helix</keyword>
<dbReference type="RefSeq" id="WP_353646344.1">
    <property type="nucleotide sequence ID" value="NZ_CP159256.1"/>
</dbReference>
<geneLocation type="plasmid" evidence="4">
    <name>pMk2240A</name>
</geneLocation>
<evidence type="ECO:0000313" key="4">
    <source>
        <dbReference type="EMBL" id="XCG52136.1"/>
    </source>
</evidence>
<dbReference type="PANTHER" id="PTHR30413:SF10">
    <property type="entry name" value="CAPSULE POLYSACCHARIDE EXPORT INNER-MEMBRANE PROTEIN CTRC"/>
    <property type="match status" value="1"/>
</dbReference>
<proteinExistence type="inferred from homology"/>
<accession>A0AAU8D0G2</accession>
<feature type="transmembrane region" description="Helical" evidence="3">
    <location>
        <begin position="36"/>
        <end position="55"/>
    </location>
</feature>
<comment type="similarity">
    <text evidence="1">Belongs to the ABC-2 integral membrane protein family.</text>
</comment>
<keyword evidence="4" id="KW-0614">Plasmid</keyword>
<gene>
    <name evidence="4" type="ORF">ABVK50_32065</name>
</gene>
<organism evidence="4">
    <name type="scientific">Mesorhizobium sp. WSM2240</name>
    <dbReference type="NCBI Taxonomy" id="3228851"/>
    <lineage>
        <taxon>Bacteria</taxon>
        <taxon>Pseudomonadati</taxon>
        <taxon>Pseudomonadota</taxon>
        <taxon>Alphaproteobacteria</taxon>
        <taxon>Hyphomicrobiales</taxon>
        <taxon>Phyllobacteriaceae</taxon>
        <taxon>Mesorhizobium</taxon>
    </lineage>
</organism>
<reference evidence="4" key="1">
    <citation type="submission" date="2024-06" db="EMBL/GenBank/DDBJ databases">
        <title>Mesorhizobium karijinii sp. nov., a symbiont of the iconic Swainsona formosa from arid Australia.</title>
        <authorList>
            <person name="Hill Y.J."/>
            <person name="Watkin E.L.J."/>
            <person name="O'Hara G.W."/>
            <person name="Terpolilli J."/>
            <person name="Tye M.L."/>
            <person name="Kohlmeier M.G."/>
        </authorList>
    </citation>
    <scope>NUCLEOTIDE SEQUENCE</scope>
    <source>
        <strain evidence="4">WSM2240</strain>
        <plasmid evidence="4">pMk2240A</plasmid>
    </source>
</reference>